<keyword evidence="5 7" id="KW-0472">Membrane</keyword>
<keyword evidence="3 7" id="KW-0812">Transmembrane</keyword>
<feature type="coiled-coil region" evidence="6">
    <location>
        <begin position="175"/>
        <end position="228"/>
    </location>
</feature>
<dbReference type="Pfam" id="PF13807">
    <property type="entry name" value="GNVR"/>
    <property type="match status" value="1"/>
</dbReference>
<protein>
    <recommendedName>
        <fullName evidence="12">Chain length determinant family protein</fullName>
    </recommendedName>
</protein>
<evidence type="ECO:0000256" key="5">
    <source>
        <dbReference type="ARBA" id="ARBA00023136"/>
    </source>
</evidence>
<reference evidence="11" key="1">
    <citation type="submission" date="2023-07" db="EMBL/GenBank/DDBJ databases">
        <title>Molecular identification of indigenous halophilic bacteria isolated from red sea cost, biodegradation of synthetic dyes and assessment of degraded metabolite toxicity.</title>
        <authorList>
            <person name="Chaieb K."/>
            <person name="Altayb H.N."/>
        </authorList>
    </citation>
    <scope>NUCLEOTIDE SEQUENCE [LARGE SCALE GENOMIC DNA]</scope>
    <source>
        <strain evidence="11">K20</strain>
    </source>
</reference>
<name>A0ABS7YN71_9VIBR</name>
<keyword evidence="11" id="KW-1185">Reference proteome</keyword>
<feature type="coiled-coil region" evidence="6">
    <location>
        <begin position="315"/>
        <end position="380"/>
    </location>
</feature>
<dbReference type="PANTHER" id="PTHR32309">
    <property type="entry name" value="TYROSINE-PROTEIN KINASE"/>
    <property type="match status" value="1"/>
</dbReference>
<evidence type="ECO:0000259" key="9">
    <source>
        <dbReference type="Pfam" id="PF13807"/>
    </source>
</evidence>
<dbReference type="RefSeq" id="WP_068713881.1">
    <property type="nucleotide sequence ID" value="NZ_AP014635.1"/>
</dbReference>
<comment type="subcellular location">
    <subcellularLocation>
        <location evidence="1">Cell membrane</location>
        <topology evidence="1">Multi-pass membrane protein</topology>
    </subcellularLocation>
</comment>
<feature type="transmembrane region" description="Helical" evidence="7">
    <location>
        <begin position="21"/>
        <end position="40"/>
    </location>
</feature>
<evidence type="ECO:0000256" key="1">
    <source>
        <dbReference type="ARBA" id="ARBA00004651"/>
    </source>
</evidence>
<evidence type="ECO:0000256" key="3">
    <source>
        <dbReference type="ARBA" id="ARBA00022692"/>
    </source>
</evidence>
<dbReference type="Proteomes" id="UP001199044">
    <property type="component" value="Unassembled WGS sequence"/>
</dbReference>
<feature type="domain" description="Polysaccharide chain length determinant N-terminal" evidence="8">
    <location>
        <begin position="8"/>
        <end position="92"/>
    </location>
</feature>
<keyword evidence="2" id="KW-1003">Cell membrane</keyword>
<keyword evidence="6" id="KW-0175">Coiled coil</keyword>
<evidence type="ECO:0000313" key="10">
    <source>
        <dbReference type="EMBL" id="MCA2017116.1"/>
    </source>
</evidence>
<dbReference type="PANTHER" id="PTHR32309:SF13">
    <property type="entry name" value="FERRIC ENTEROBACTIN TRANSPORT PROTEIN FEPE"/>
    <property type="match status" value="1"/>
</dbReference>
<sequence length="510" mass="57530">MQEMFEEIIQYLRGVWLKKRYIVIVSWLVCICGWIFVAIMPDQYTAEARVYADTRSILKPLLRGLAVEVDPSKELQLMVKTLLSRSNLEIIARNVDANVRAKNSAEYEAIIKNLENNINISSGGRENLYVISYQGEDPVYTKNVVQAALNVFVENTLSEQRIDTDNASQIIATQITEYESRLKNDEAKLADFKRKYQGFLPGSDSGYYAQLEKNKAALESARLALNEAITKSKSISRQLRKEEQSAHSAVLRGKTDYDDRINSLQQRLDDLLFRYTERHPDVIETRNQLADLQALRKKQLDTYTVEDALANDPVYQDLKRSYSESESDVASLKVRVDNYQDKITELQKDLDKVPGVEAQLTSLTRNYNITKEKYEQLLSRKESARISQSVGNSADDIKFRIIDPPRVPEKPSGPMRPLWFSAVLLVGVGAGIGLSFLLSQISPVVSSTNQLLNLTGFSTYGVVSATHVSGISTWEKRKTKLFILSNVLLILLFATIVAISVVPSIQDSLI</sequence>
<dbReference type="InterPro" id="IPR014345">
    <property type="entry name" value="XrtA_polysacc_chain"/>
</dbReference>
<organism evidence="10 11">
    <name type="scientific">Vibrio tritonius</name>
    <dbReference type="NCBI Taxonomy" id="1435069"/>
    <lineage>
        <taxon>Bacteria</taxon>
        <taxon>Pseudomonadati</taxon>
        <taxon>Pseudomonadota</taxon>
        <taxon>Gammaproteobacteria</taxon>
        <taxon>Vibrionales</taxon>
        <taxon>Vibrionaceae</taxon>
        <taxon>Vibrio</taxon>
    </lineage>
</organism>
<keyword evidence="4 7" id="KW-1133">Transmembrane helix</keyword>
<accession>A0ABS7YN71</accession>
<evidence type="ECO:0000259" key="8">
    <source>
        <dbReference type="Pfam" id="PF02706"/>
    </source>
</evidence>
<dbReference type="InterPro" id="IPR032807">
    <property type="entry name" value="GNVR"/>
</dbReference>
<proteinExistence type="predicted"/>
<evidence type="ECO:0000256" key="4">
    <source>
        <dbReference type="ARBA" id="ARBA00022989"/>
    </source>
</evidence>
<dbReference type="EMBL" id="JAIWIU010000091">
    <property type="protein sequence ID" value="MCA2017116.1"/>
    <property type="molecule type" value="Genomic_DNA"/>
</dbReference>
<gene>
    <name evidence="10" type="ORF">LDJ79_13400</name>
</gene>
<evidence type="ECO:0008006" key="12">
    <source>
        <dbReference type="Google" id="ProtNLM"/>
    </source>
</evidence>
<dbReference type="InterPro" id="IPR003856">
    <property type="entry name" value="LPS_length_determ_N"/>
</dbReference>
<feature type="transmembrane region" description="Helical" evidence="7">
    <location>
        <begin position="418"/>
        <end position="438"/>
    </location>
</feature>
<evidence type="ECO:0000256" key="6">
    <source>
        <dbReference type="SAM" id="Coils"/>
    </source>
</evidence>
<feature type="transmembrane region" description="Helical" evidence="7">
    <location>
        <begin position="481"/>
        <end position="505"/>
    </location>
</feature>
<dbReference type="InterPro" id="IPR050445">
    <property type="entry name" value="Bact_polysacc_biosynth/exp"/>
</dbReference>
<evidence type="ECO:0000256" key="2">
    <source>
        <dbReference type="ARBA" id="ARBA00022475"/>
    </source>
</evidence>
<dbReference type="Pfam" id="PF02706">
    <property type="entry name" value="Wzz"/>
    <property type="match status" value="1"/>
</dbReference>
<comment type="caution">
    <text evidence="10">The sequence shown here is derived from an EMBL/GenBank/DDBJ whole genome shotgun (WGS) entry which is preliminary data.</text>
</comment>
<evidence type="ECO:0000256" key="7">
    <source>
        <dbReference type="SAM" id="Phobius"/>
    </source>
</evidence>
<evidence type="ECO:0000313" key="11">
    <source>
        <dbReference type="Proteomes" id="UP001199044"/>
    </source>
</evidence>
<dbReference type="NCBIfam" id="TIGR03007">
    <property type="entry name" value="pepcterm_ChnLen"/>
    <property type="match status" value="1"/>
</dbReference>
<feature type="domain" description="Tyrosine-protein kinase G-rich" evidence="9">
    <location>
        <begin position="360"/>
        <end position="437"/>
    </location>
</feature>